<evidence type="ECO:0000313" key="2">
    <source>
        <dbReference type="EMBL" id="KAJ8970341.1"/>
    </source>
</evidence>
<feature type="non-terminal residue" evidence="2">
    <location>
        <position position="140"/>
    </location>
</feature>
<gene>
    <name evidence="2" type="ORF">NQ317_007620</name>
</gene>
<evidence type="ECO:0000313" key="3">
    <source>
        <dbReference type="Proteomes" id="UP001162164"/>
    </source>
</evidence>
<proteinExistence type="predicted"/>
<protein>
    <recommendedName>
        <fullName evidence="1">ZAD domain-containing protein</fullName>
    </recommendedName>
</protein>
<keyword evidence="3" id="KW-1185">Reference proteome</keyword>
<comment type="caution">
    <text evidence="2">The sequence shown here is derived from an EMBL/GenBank/DDBJ whole genome shotgun (WGS) entry which is preliminary data.</text>
</comment>
<organism evidence="2 3">
    <name type="scientific">Molorchus minor</name>
    <dbReference type="NCBI Taxonomy" id="1323400"/>
    <lineage>
        <taxon>Eukaryota</taxon>
        <taxon>Metazoa</taxon>
        <taxon>Ecdysozoa</taxon>
        <taxon>Arthropoda</taxon>
        <taxon>Hexapoda</taxon>
        <taxon>Insecta</taxon>
        <taxon>Pterygota</taxon>
        <taxon>Neoptera</taxon>
        <taxon>Endopterygota</taxon>
        <taxon>Coleoptera</taxon>
        <taxon>Polyphaga</taxon>
        <taxon>Cucujiformia</taxon>
        <taxon>Chrysomeloidea</taxon>
        <taxon>Cerambycidae</taxon>
        <taxon>Lamiinae</taxon>
        <taxon>Monochamini</taxon>
        <taxon>Molorchus</taxon>
    </lineage>
</organism>
<accession>A0ABQ9J1V4</accession>
<dbReference type="SMART" id="SM00868">
    <property type="entry name" value="zf-AD"/>
    <property type="match status" value="1"/>
</dbReference>
<evidence type="ECO:0000259" key="1">
    <source>
        <dbReference type="SMART" id="SM00868"/>
    </source>
</evidence>
<sequence>MKGNKKKTCDLCHKKSKDYIKEIQCVEDILNVLNLPLNIESSKSNSQVVCKTCFQNLKQIIEFKSKCLDIDDKIVSVSQGTKTDVLEVYTKAFTDTSKPDISTDQKICRICMETVDCGELVPLNAENVDSTMLEKYFPEL</sequence>
<dbReference type="EMBL" id="JAPWTJ010001634">
    <property type="protein sequence ID" value="KAJ8970341.1"/>
    <property type="molecule type" value="Genomic_DNA"/>
</dbReference>
<dbReference type="InterPro" id="IPR012934">
    <property type="entry name" value="Znf_AD"/>
</dbReference>
<reference evidence="2" key="1">
    <citation type="journal article" date="2023" name="Insect Mol. Biol.">
        <title>Genome sequencing provides insights into the evolution of gene families encoding plant cell wall-degrading enzymes in longhorned beetles.</title>
        <authorList>
            <person name="Shin N.R."/>
            <person name="Okamura Y."/>
            <person name="Kirsch R."/>
            <person name="Pauchet Y."/>
        </authorList>
    </citation>
    <scope>NUCLEOTIDE SEQUENCE</scope>
    <source>
        <strain evidence="2">MMC_N1</strain>
    </source>
</reference>
<dbReference type="Proteomes" id="UP001162164">
    <property type="component" value="Unassembled WGS sequence"/>
</dbReference>
<feature type="domain" description="ZAD" evidence="1">
    <location>
        <begin position="8"/>
        <end position="77"/>
    </location>
</feature>
<name>A0ABQ9J1V4_9CUCU</name>